<dbReference type="EMBL" id="MHMW01000007">
    <property type="protein sequence ID" value="OGZ34558.1"/>
    <property type="molecule type" value="Genomic_DNA"/>
</dbReference>
<gene>
    <name evidence="1" type="ORF">A2Y98_01035</name>
</gene>
<accession>A0A1G2FAD4</accession>
<sequence>MEEKKVFQIGPSIGYLFTQGMYDLQKHQEFLDEAGANAAELVMYFKEEKRQEAMLSKRLNTDFVSIHLEDFYPDGSLYRQVFVSKQIFDKQQAKIGVLHTANVKDFYLEALTEIGINVAIENMDATRPSGHARWELEYLLKKFKLKFVLDIQHAFKHDSSMVYAWDLFQMAGANLVFLHVSGQNSASIHSLVHKADNKKSITEFVGKIFSQIQVPIILEGYYVAAPEIKKEIDFLKKELGF</sequence>
<reference evidence="1 2" key="1">
    <citation type="journal article" date="2016" name="Nat. Commun.">
        <title>Thousands of microbial genomes shed light on interconnected biogeochemical processes in an aquifer system.</title>
        <authorList>
            <person name="Anantharaman K."/>
            <person name="Brown C.T."/>
            <person name="Hug L.A."/>
            <person name="Sharon I."/>
            <person name="Castelle C.J."/>
            <person name="Probst A.J."/>
            <person name="Thomas B.C."/>
            <person name="Singh A."/>
            <person name="Wilkins M.J."/>
            <person name="Karaoz U."/>
            <person name="Brodie E.L."/>
            <person name="Williams K.H."/>
            <person name="Hubbard S.S."/>
            <person name="Banfield J.F."/>
        </authorList>
    </citation>
    <scope>NUCLEOTIDE SEQUENCE [LARGE SCALE GENOMIC DNA]</scope>
</reference>
<organism evidence="1 2">
    <name type="scientific">Candidatus Portnoybacteria bacterium RBG_19FT_COMBO_36_7</name>
    <dbReference type="NCBI Taxonomy" id="1801992"/>
    <lineage>
        <taxon>Bacteria</taxon>
        <taxon>Candidatus Portnoyibacteriota</taxon>
    </lineage>
</organism>
<evidence type="ECO:0000313" key="2">
    <source>
        <dbReference type="Proteomes" id="UP000179099"/>
    </source>
</evidence>
<name>A0A1G2FAD4_9BACT</name>
<dbReference type="Gene3D" id="3.20.20.150">
    <property type="entry name" value="Divalent-metal-dependent TIM barrel enzymes"/>
    <property type="match status" value="1"/>
</dbReference>
<dbReference type="AlphaFoldDB" id="A0A1G2FAD4"/>
<comment type="caution">
    <text evidence="1">The sequence shown here is derived from an EMBL/GenBank/DDBJ whole genome shotgun (WGS) entry which is preliminary data.</text>
</comment>
<protein>
    <recommendedName>
        <fullName evidence="3">Xylose isomerase-like TIM barrel domain-containing protein</fullName>
    </recommendedName>
</protein>
<dbReference type="STRING" id="1801992.A2Y98_01035"/>
<dbReference type="Proteomes" id="UP000179099">
    <property type="component" value="Unassembled WGS sequence"/>
</dbReference>
<proteinExistence type="predicted"/>
<evidence type="ECO:0008006" key="3">
    <source>
        <dbReference type="Google" id="ProtNLM"/>
    </source>
</evidence>
<evidence type="ECO:0000313" key="1">
    <source>
        <dbReference type="EMBL" id="OGZ34558.1"/>
    </source>
</evidence>